<comment type="caution">
    <text evidence="2">The sequence shown here is derived from an EMBL/GenBank/DDBJ whole genome shotgun (WGS) entry which is preliminary data.</text>
</comment>
<feature type="region of interest" description="Disordered" evidence="1">
    <location>
        <begin position="35"/>
        <end position="61"/>
    </location>
</feature>
<evidence type="ECO:0000313" key="2">
    <source>
        <dbReference type="EMBL" id="OLF11159.1"/>
    </source>
</evidence>
<name>A0A7Z0WNZ9_9PSEU</name>
<dbReference type="EMBL" id="MSIF01000005">
    <property type="protein sequence ID" value="OLF11159.1"/>
    <property type="molecule type" value="Genomic_DNA"/>
</dbReference>
<evidence type="ECO:0000256" key="1">
    <source>
        <dbReference type="SAM" id="MobiDB-lite"/>
    </source>
</evidence>
<reference evidence="2 3" key="1">
    <citation type="submission" date="2016-12" db="EMBL/GenBank/DDBJ databases">
        <title>The draft genome sequence of Actinophytocola xinjiangensis.</title>
        <authorList>
            <person name="Wang W."/>
            <person name="Yuan L."/>
        </authorList>
    </citation>
    <scope>NUCLEOTIDE SEQUENCE [LARGE SCALE GENOMIC DNA]</scope>
    <source>
        <strain evidence="2 3">CGMCC 4.4663</strain>
    </source>
</reference>
<gene>
    <name evidence="2" type="ORF">BLA60_14335</name>
</gene>
<feature type="region of interest" description="Disordered" evidence="1">
    <location>
        <begin position="1"/>
        <end position="22"/>
    </location>
</feature>
<keyword evidence="3" id="KW-1185">Reference proteome</keyword>
<proteinExistence type="predicted"/>
<dbReference type="AlphaFoldDB" id="A0A7Z0WNZ9"/>
<accession>A0A7Z0WNZ9</accession>
<evidence type="ECO:0000313" key="3">
    <source>
        <dbReference type="Proteomes" id="UP000185696"/>
    </source>
</evidence>
<protein>
    <submittedName>
        <fullName evidence="2">Uncharacterized protein</fullName>
    </submittedName>
</protein>
<sequence length="272" mass="29400">MESAAEGGDMGTSIRWRGPRGAGWTTFRRSIGQLGGTAGMARTPEEIPNPRQGDGPISQRGVRTRGQRFFDALEEELRADPEAFGLRDTMRAGASRLVRAMNELRHDLAAFGPPPAEWTGSDTEWFMSEFVTAVAGERTGIIDAFVRRSATRCAEELLNDPRVRRAVAGQTRSSSLAMDLFCSVYRLFFADIVTEFAKAAVAEQVKLALPGLVLIDPGGQIPAWVGEQVASWIPNPCEQGKDDSDRSVADLAADLVGDNVDRALGLTSGTET</sequence>
<organism evidence="2 3">
    <name type="scientific">Actinophytocola xinjiangensis</name>
    <dbReference type="NCBI Taxonomy" id="485602"/>
    <lineage>
        <taxon>Bacteria</taxon>
        <taxon>Bacillati</taxon>
        <taxon>Actinomycetota</taxon>
        <taxon>Actinomycetes</taxon>
        <taxon>Pseudonocardiales</taxon>
        <taxon>Pseudonocardiaceae</taxon>
    </lineage>
</organism>
<dbReference type="Proteomes" id="UP000185696">
    <property type="component" value="Unassembled WGS sequence"/>
</dbReference>